<keyword evidence="1" id="KW-0812">Transmembrane</keyword>
<organism evidence="2 3">
    <name type="scientific">Campylobacter upsaliensis</name>
    <dbReference type="NCBI Taxonomy" id="28080"/>
    <lineage>
        <taxon>Bacteria</taxon>
        <taxon>Pseudomonadati</taxon>
        <taxon>Campylobacterota</taxon>
        <taxon>Epsilonproteobacteria</taxon>
        <taxon>Campylobacterales</taxon>
        <taxon>Campylobacteraceae</taxon>
        <taxon>Campylobacter</taxon>
    </lineage>
</organism>
<sequence length="169" mass="19244">MMLEKMFEGLLVKSRFVTILPVIFGLVGAFVLFFIASYDVLKVIFFTYQYFFTSGVEIDLHEDVVGLIIGAVDLYLMALVLFIFSFGVYELFISEIEEFKQTKQSKVLEVHSLDQLKDKLAKVIIMVLVVNFFQRVLQMKFATPVDMAYLAGSILALCVGLYFLHKGGH</sequence>
<feature type="transmembrane region" description="Helical" evidence="1">
    <location>
        <begin position="147"/>
        <end position="164"/>
    </location>
</feature>
<dbReference type="Proteomes" id="UP000278157">
    <property type="component" value="Chromosome"/>
</dbReference>
<proteinExistence type="predicted"/>
<reference evidence="2 3" key="1">
    <citation type="submission" date="2018-12" db="EMBL/GenBank/DDBJ databases">
        <authorList>
            <consortium name="Pathogen Informatics"/>
        </authorList>
    </citation>
    <scope>NUCLEOTIDE SEQUENCE [LARGE SCALE GENOMIC DNA]</scope>
    <source>
        <strain evidence="2 3">NCTC11541</strain>
    </source>
</reference>
<dbReference type="PANTHER" id="PTHR31721:SF4">
    <property type="entry name" value="OS06G0710300 PROTEIN"/>
    <property type="match status" value="1"/>
</dbReference>
<evidence type="ECO:0000313" key="3">
    <source>
        <dbReference type="Proteomes" id="UP000278157"/>
    </source>
</evidence>
<keyword evidence="1" id="KW-0472">Membrane</keyword>
<feature type="transmembrane region" description="Helical" evidence="1">
    <location>
        <begin position="74"/>
        <end position="93"/>
    </location>
</feature>
<gene>
    <name evidence="2" type="ORF">NCTC11541_00501</name>
</gene>
<dbReference type="InterPro" id="IPR005134">
    <property type="entry name" value="UPF0114"/>
</dbReference>
<keyword evidence="1" id="KW-1133">Transmembrane helix</keyword>
<evidence type="ECO:0000256" key="1">
    <source>
        <dbReference type="SAM" id="Phobius"/>
    </source>
</evidence>
<feature type="transmembrane region" description="Helical" evidence="1">
    <location>
        <begin position="123"/>
        <end position="141"/>
    </location>
</feature>
<dbReference type="PANTHER" id="PTHR31721">
    <property type="entry name" value="OS06G0710300 PROTEIN"/>
    <property type="match status" value="1"/>
</dbReference>
<accession>A0A448KM44</accession>
<evidence type="ECO:0000313" key="2">
    <source>
        <dbReference type="EMBL" id="VEG84472.1"/>
    </source>
</evidence>
<dbReference type="Pfam" id="PF03350">
    <property type="entry name" value="UPF0114"/>
    <property type="match status" value="1"/>
</dbReference>
<dbReference type="EMBL" id="LR134372">
    <property type="protein sequence ID" value="VEG84472.1"/>
    <property type="molecule type" value="Genomic_DNA"/>
</dbReference>
<dbReference type="AlphaFoldDB" id="A0A448KM44"/>
<name>A0A448KM44_CAMUP</name>
<dbReference type="PIRSF" id="PIRSF026509">
    <property type="entry name" value="UCP026509"/>
    <property type="match status" value="1"/>
</dbReference>
<protein>
    <submittedName>
        <fullName evidence="2">Membrane protein</fullName>
    </submittedName>
</protein>
<feature type="transmembrane region" description="Helical" evidence="1">
    <location>
        <begin position="16"/>
        <end position="38"/>
    </location>
</feature>